<dbReference type="RefSeq" id="WP_094946347.1">
    <property type="nucleotide sequence ID" value="NZ_NLFK01000005.1"/>
</dbReference>
<evidence type="ECO:0000313" key="1">
    <source>
        <dbReference type="EMBL" id="OZN24894.1"/>
    </source>
</evidence>
<evidence type="ECO:0000313" key="4">
    <source>
        <dbReference type="Proteomes" id="UP000254507"/>
    </source>
</evidence>
<reference evidence="1 3" key="1">
    <citation type="submission" date="2017-07" db="EMBL/GenBank/DDBJ databases">
        <title>Virulence factors identified in Actinobacillus seminis.</title>
        <authorList>
            <person name="Negrete-Abascal E."/>
            <person name="Vaca-Pacheco S."/>
            <person name="Montes-Garcia F."/>
            <person name="Leyto-Gil A.M."/>
            <person name="Fragoso-Garcia E."/>
            <person name="Carvente-Garcia R."/>
            <person name="Perez-Agueros S."/>
            <person name="Castelan-Sanchez H.G."/>
            <person name="Garcia-Molina A."/>
            <person name="Villamar T.E."/>
            <person name="Vazquez-Cruz C."/>
        </authorList>
    </citation>
    <scope>NUCLEOTIDE SEQUENCE [LARGE SCALE GENOMIC DNA]</scope>
    <source>
        <strain evidence="1 3">ATCC 15768</strain>
    </source>
</reference>
<reference evidence="2 4" key="2">
    <citation type="submission" date="2018-06" db="EMBL/GenBank/DDBJ databases">
        <authorList>
            <consortium name="Pathogen Informatics"/>
            <person name="Doyle S."/>
        </authorList>
    </citation>
    <scope>NUCLEOTIDE SEQUENCE [LARGE SCALE GENOMIC DNA]</scope>
    <source>
        <strain evidence="2 4">NCTC10851</strain>
    </source>
</reference>
<proteinExistence type="predicted"/>
<dbReference type="EMBL" id="UFSB01000001">
    <property type="protein sequence ID" value="SUU36603.1"/>
    <property type="molecule type" value="Genomic_DNA"/>
</dbReference>
<protein>
    <submittedName>
        <fullName evidence="2">Uncharacterized protein</fullName>
    </submittedName>
</protein>
<dbReference type="Proteomes" id="UP000254507">
    <property type="component" value="Unassembled WGS sequence"/>
</dbReference>
<gene>
    <name evidence="1" type="ORF">CFY87_06065</name>
    <name evidence="2" type="ORF">NCTC10851_01284</name>
</gene>
<evidence type="ECO:0000313" key="2">
    <source>
        <dbReference type="EMBL" id="SUU36603.1"/>
    </source>
</evidence>
<dbReference type="Proteomes" id="UP000215738">
    <property type="component" value="Unassembled WGS sequence"/>
</dbReference>
<dbReference type="AlphaFoldDB" id="A0A263HBR1"/>
<sequence length="67" mass="7524">MRIDQQEKFNKAMKKGWQAATILDAMSKARLDQMDGTDISIAIEGVRNILYSALYELDDLTTGGKDE</sequence>
<organism evidence="2 4">
    <name type="scientific">Actinobacillus seminis</name>
    <dbReference type="NCBI Taxonomy" id="722"/>
    <lineage>
        <taxon>Bacteria</taxon>
        <taxon>Pseudomonadati</taxon>
        <taxon>Pseudomonadota</taxon>
        <taxon>Gammaproteobacteria</taxon>
        <taxon>Pasteurellales</taxon>
        <taxon>Pasteurellaceae</taxon>
        <taxon>Actinobacillus</taxon>
    </lineage>
</organism>
<evidence type="ECO:0000313" key="3">
    <source>
        <dbReference type="Proteomes" id="UP000215738"/>
    </source>
</evidence>
<keyword evidence="3" id="KW-1185">Reference proteome</keyword>
<dbReference type="EMBL" id="NLFK01000005">
    <property type="protein sequence ID" value="OZN24894.1"/>
    <property type="molecule type" value="Genomic_DNA"/>
</dbReference>
<dbReference type="InParanoid" id="A0A263HBR1"/>
<accession>A0A263HBR1</accession>
<name>A0A263HBR1_9PAST</name>
<dbReference type="OrthoDB" id="5690206at2"/>